<name>A0ABQ7XIJ6_BRANA</name>
<sequence>TRNQAGAWTSCEDEELADQRKLQIIPIFYKVSATTLENRQWRSDQEMEGSLECVSNKMVLPTQYSFFGLFQVKISEADFVKEMLRRSREYNSNWLEEKKIFI</sequence>
<organism evidence="1 2">
    <name type="scientific">Brassica napus</name>
    <name type="common">Rape</name>
    <dbReference type="NCBI Taxonomy" id="3708"/>
    <lineage>
        <taxon>Eukaryota</taxon>
        <taxon>Viridiplantae</taxon>
        <taxon>Streptophyta</taxon>
        <taxon>Embryophyta</taxon>
        <taxon>Tracheophyta</taxon>
        <taxon>Spermatophyta</taxon>
        <taxon>Magnoliopsida</taxon>
        <taxon>eudicotyledons</taxon>
        <taxon>Gunneridae</taxon>
        <taxon>Pentapetalae</taxon>
        <taxon>rosids</taxon>
        <taxon>malvids</taxon>
        <taxon>Brassicales</taxon>
        <taxon>Brassicaceae</taxon>
        <taxon>Brassiceae</taxon>
        <taxon>Brassica</taxon>
    </lineage>
</organism>
<evidence type="ECO:0000313" key="2">
    <source>
        <dbReference type="Proteomes" id="UP000824890"/>
    </source>
</evidence>
<dbReference type="Proteomes" id="UP000824890">
    <property type="component" value="Unassembled WGS sequence"/>
</dbReference>
<gene>
    <name evidence="1" type="ORF">HID58_028206</name>
</gene>
<proteinExistence type="predicted"/>
<reference evidence="1 2" key="1">
    <citation type="submission" date="2021-05" db="EMBL/GenBank/DDBJ databases">
        <title>Genome Assembly of Synthetic Allotetraploid Brassica napus Reveals Homoeologous Exchanges between Subgenomes.</title>
        <authorList>
            <person name="Davis J.T."/>
        </authorList>
    </citation>
    <scope>NUCLEOTIDE SEQUENCE [LARGE SCALE GENOMIC DNA]</scope>
    <source>
        <strain evidence="2">cv. Da-Ae</strain>
        <tissue evidence="1">Seedling</tissue>
    </source>
</reference>
<dbReference type="EMBL" id="JAGKQM010000210">
    <property type="protein sequence ID" value="KAH0854921.1"/>
    <property type="molecule type" value="Genomic_DNA"/>
</dbReference>
<keyword evidence="2" id="KW-1185">Reference proteome</keyword>
<comment type="caution">
    <text evidence="1">The sequence shown here is derived from an EMBL/GenBank/DDBJ whole genome shotgun (WGS) entry which is preliminary data.</text>
</comment>
<feature type="non-terminal residue" evidence="1">
    <location>
        <position position="1"/>
    </location>
</feature>
<evidence type="ECO:0000313" key="1">
    <source>
        <dbReference type="EMBL" id="KAH0854921.1"/>
    </source>
</evidence>
<accession>A0ABQ7XIJ6</accession>
<protein>
    <submittedName>
        <fullName evidence="1">Uncharacterized protein</fullName>
    </submittedName>
</protein>